<dbReference type="OrthoDB" id="9808747at2"/>
<dbReference type="Proteomes" id="UP000050342">
    <property type="component" value="Unassembled WGS sequence"/>
</dbReference>
<dbReference type="PANTHER" id="PTHR21039">
    <property type="entry name" value="HISTIDINOL PHOSPHATASE-RELATED"/>
    <property type="match status" value="1"/>
</dbReference>
<keyword evidence="11" id="KW-1185">Reference proteome</keyword>
<dbReference type="InterPro" id="IPR010140">
    <property type="entry name" value="Histidinol_P_phosphatase_HisJ"/>
</dbReference>
<dbReference type="AlphaFoldDB" id="A0A0Q0T2V7"/>
<feature type="domain" description="Polymerase/histidinol phosphatase N-terminal" evidence="9">
    <location>
        <begin position="2"/>
        <end position="84"/>
    </location>
</feature>
<evidence type="ECO:0000313" key="11">
    <source>
        <dbReference type="Proteomes" id="UP000050342"/>
    </source>
</evidence>
<sequence>MIDSHSHTFYSKHAVGTVDELVRASIAAGVKILTITDHAPFPVDSDNRLLEAELERYFADIERARQEHQGKIKILRGLEFDYMPGANAYNREILARYELDFAIGSIHYVELPGEPMAKVWELPRLSAPAFLDRYFAQLHALLECGLFDAVGHADTLLRGVAEDVVLRRMEPLLPLFARNGVAYELNASGIRKSSLLPGSTREVQGVWSYPSRTLLPQLIAHGAAFTIGSDAHDPLDAGAGIRTLVDELQPLGLDRISYFEGRRRIDMPLDFFSLSSGTDTRTVP</sequence>
<dbReference type="GO" id="GO:0000105">
    <property type="term" value="P:L-histidine biosynthetic process"/>
    <property type="evidence" value="ECO:0007669"/>
    <property type="project" value="UniProtKB-UniRule"/>
</dbReference>
<evidence type="ECO:0000259" key="9">
    <source>
        <dbReference type="SMART" id="SM00481"/>
    </source>
</evidence>
<gene>
    <name evidence="10" type="ORF">AQS70_09665</name>
</gene>
<evidence type="ECO:0000256" key="1">
    <source>
        <dbReference type="ARBA" id="ARBA00004970"/>
    </source>
</evidence>
<dbReference type="CDD" id="cd12110">
    <property type="entry name" value="PHP_HisPPase_Hisj_like"/>
    <property type="match status" value="1"/>
</dbReference>
<dbReference type="InterPro" id="IPR004013">
    <property type="entry name" value="PHP_dom"/>
</dbReference>
<dbReference type="SUPFAM" id="SSF89550">
    <property type="entry name" value="PHP domain-like"/>
    <property type="match status" value="1"/>
</dbReference>
<keyword evidence="4 8" id="KW-0028">Amino-acid biosynthesis</keyword>
<dbReference type="InterPro" id="IPR003141">
    <property type="entry name" value="Pol/His_phosphatase_N"/>
</dbReference>
<accession>A0A0Q0T2V7</accession>
<reference evidence="10 11" key="1">
    <citation type="submission" date="2015-10" db="EMBL/GenBank/DDBJ databases">
        <title>Pseudomonas helleri sp. nov. and Pseudomonas weihenstephanensis sp. nov., isolated from raw cows milk.</title>
        <authorList>
            <person name="Von Neubeck M."/>
            <person name="Huptas C."/>
            <person name="Wenning M."/>
            <person name="Scherer S."/>
        </authorList>
    </citation>
    <scope>NUCLEOTIDE SEQUENCE [LARGE SCALE GENOMIC DNA]</scope>
    <source>
        <strain evidence="10 11">BSTT44</strain>
    </source>
</reference>
<dbReference type="STRING" id="1563157.AQS70_09665"/>
<comment type="similarity">
    <text evidence="2 8">Belongs to the PHP hydrolase family. HisK subfamily.</text>
</comment>
<dbReference type="InterPro" id="IPR016195">
    <property type="entry name" value="Pol/histidinol_Pase-like"/>
</dbReference>
<evidence type="ECO:0000256" key="4">
    <source>
        <dbReference type="ARBA" id="ARBA00022605"/>
    </source>
</evidence>
<keyword evidence="6 8" id="KW-0368">Histidine biosynthesis</keyword>
<dbReference type="EMBL" id="LLWH01000162">
    <property type="protein sequence ID" value="KQB53703.1"/>
    <property type="molecule type" value="Genomic_DNA"/>
</dbReference>
<evidence type="ECO:0000256" key="7">
    <source>
        <dbReference type="ARBA" id="ARBA00049158"/>
    </source>
</evidence>
<organism evidence="10 11">
    <name type="scientific">Pseudomonas endophytica</name>
    <dbReference type="NCBI Taxonomy" id="1563157"/>
    <lineage>
        <taxon>Bacteria</taxon>
        <taxon>Pseudomonadati</taxon>
        <taxon>Pseudomonadota</taxon>
        <taxon>Gammaproteobacteria</taxon>
        <taxon>Pseudomonadales</taxon>
        <taxon>Pseudomonadaceae</taxon>
        <taxon>Pseudomonas</taxon>
    </lineage>
</organism>
<comment type="pathway">
    <text evidence="1 8">Amino-acid biosynthesis; L-histidine biosynthesis; L-histidine from 5-phospho-alpha-D-ribose 1-diphosphate: step 8/9.</text>
</comment>
<dbReference type="SMART" id="SM00481">
    <property type="entry name" value="POLIIIAc"/>
    <property type="match status" value="1"/>
</dbReference>
<protein>
    <recommendedName>
        <fullName evidence="3 8">Histidinol-phosphatase</fullName>
        <shortName evidence="8">HolPase</shortName>
        <ecNumber evidence="3 8">3.1.3.15</ecNumber>
    </recommendedName>
</protein>
<dbReference type="Pfam" id="PF02811">
    <property type="entry name" value="PHP"/>
    <property type="match status" value="1"/>
</dbReference>
<evidence type="ECO:0000256" key="5">
    <source>
        <dbReference type="ARBA" id="ARBA00022801"/>
    </source>
</evidence>
<dbReference type="NCBIfam" id="TIGR01856">
    <property type="entry name" value="hisJ_fam"/>
    <property type="match status" value="1"/>
</dbReference>
<dbReference type="PANTHER" id="PTHR21039:SF0">
    <property type="entry name" value="HISTIDINOL-PHOSPHATASE"/>
    <property type="match status" value="1"/>
</dbReference>
<evidence type="ECO:0000256" key="3">
    <source>
        <dbReference type="ARBA" id="ARBA00013085"/>
    </source>
</evidence>
<dbReference type="EC" id="3.1.3.15" evidence="3 8"/>
<name>A0A0Q0T2V7_9PSED</name>
<evidence type="ECO:0000313" key="10">
    <source>
        <dbReference type="EMBL" id="KQB53703.1"/>
    </source>
</evidence>
<dbReference type="RefSeq" id="WP_055102836.1">
    <property type="nucleotide sequence ID" value="NZ_LLWH01000162.1"/>
</dbReference>
<evidence type="ECO:0000256" key="8">
    <source>
        <dbReference type="RuleBase" id="RU366003"/>
    </source>
</evidence>
<comment type="catalytic activity">
    <reaction evidence="7 8">
        <text>L-histidinol phosphate + H2O = L-histidinol + phosphate</text>
        <dbReference type="Rhea" id="RHEA:14465"/>
        <dbReference type="ChEBI" id="CHEBI:15377"/>
        <dbReference type="ChEBI" id="CHEBI:43474"/>
        <dbReference type="ChEBI" id="CHEBI:57699"/>
        <dbReference type="ChEBI" id="CHEBI:57980"/>
        <dbReference type="EC" id="3.1.3.15"/>
    </reaction>
</comment>
<evidence type="ECO:0000256" key="2">
    <source>
        <dbReference type="ARBA" id="ARBA00009152"/>
    </source>
</evidence>
<dbReference type="Gene3D" id="3.20.20.140">
    <property type="entry name" value="Metal-dependent hydrolases"/>
    <property type="match status" value="1"/>
</dbReference>
<dbReference type="GO" id="GO:0004401">
    <property type="term" value="F:histidinol-phosphatase activity"/>
    <property type="evidence" value="ECO:0007669"/>
    <property type="project" value="UniProtKB-UniRule"/>
</dbReference>
<dbReference type="GO" id="GO:0005737">
    <property type="term" value="C:cytoplasm"/>
    <property type="evidence" value="ECO:0007669"/>
    <property type="project" value="TreeGrafter"/>
</dbReference>
<evidence type="ECO:0000256" key="6">
    <source>
        <dbReference type="ARBA" id="ARBA00023102"/>
    </source>
</evidence>
<comment type="caution">
    <text evidence="10">The sequence shown here is derived from an EMBL/GenBank/DDBJ whole genome shotgun (WGS) entry which is preliminary data.</text>
</comment>
<keyword evidence="5 8" id="KW-0378">Hydrolase</keyword>
<dbReference type="UniPathway" id="UPA00031">
    <property type="reaction ID" value="UER00013"/>
</dbReference>
<proteinExistence type="inferred from homology"/>